<dbReference type="Proteomes" id="UP000245626">
    <property type="component" value="Unassembled WGS sequence"/>
</dbReference>
<name>A0ACD0NP52_9BASI</name>
<accession>A0ACD0NP52</accession>
<evidence type="ECO:0000313" key="2">
    <source>
        <dbReference type="Proteomes" id="UP000245626"/>
    </source>
</evidence>
<gene>
    <name evidence="1" type="ORF">IE53DRAFT_244170</name>
</gene>
<keyword evidence="2" id="KW-1185">Reference proteome</keyword>
<proteinExistence type="predicted"/>
<reference evidence="1 2" key="1">
    <citation type="journal article" date="2018" name="Mol. Biol. Evol.">
        <title>Broad Genomic Sampling Reveals a Smut Pathogenic Ancestry of the Fungal Clade Ustilaginomycotina.</title>
        <authorList>
            <person name="Kijpornyongpan T."/>
            <person name="Mondo S.J."/>
            <person name="Barry K."/>
            <person name="Sandor L."/>
            <person name="Lee J."/>
            <person name="Lipzen A."/>
            <person name="Pangilinan J."/>
            <person name="LaButti K."/>
            <person name="Hainaut M."/>
            <person name="Henrissat B."/>
            <person name="Grigoriev I.V."/>
            <person name="Spatafora J.W."/>
            <person name="Aime M.C."/>
        </authorList>
    </citation>
    <scope>NUCLEOTIDE SEQUENCE [LARGE SCALE GENOMIC DNA]</scope>
    <source>
        <strain evidence="1 2">SA 807</strain>
    </source>
</reference>
<evidence type="ECO:0000313" key="1">
    <source>
        <dbReference type="EMBL" id="PWN47562.1"/>
    </source>
</evidence>
<dbReference type="EMBL" id="KZ820397">
    <property type="protein sequence ID" value="PWN47562.1"/>
    <property type="molecule type" value="Genomic_DNA"/>
</dbReference>
<organism evidence="1 2">
    <name type="scientific">Violaceomyces palustris</name>
    <dbReference type="NCBI Taxonomy" id="1673888"/>
    <lineage>
        <taxon>Eukaryota</taxon>
        <taxon>Fungi</taxon>
        <taxon>Dikarya</taxon>
        <taxon>Basidiomycota</taxon>
        <taxon>Ustilaginomycotina</taxon>
        <taxon>Ustilaginomycetes</taxon>
        <taxon>Violaceomycetales</taxon>
        <taxon>Violaceomycetaceae</taxon>
        <taxon>Violaceomyces</taxon>
    </lineage>
</organism>
<sequence>MTGERTLESLHVLGWYVSAFILPGFPWLFTSGGCCQGDGGRLETIINVGHVGNHVPSSKKIKMKRKTRQRKRKKKKKRATLWLQHQLQQQRNA</sequence>
<protein>
    <submittedName>
        <fullName evidence="1">Uncharacterized protein</fullName>
    </submittedName>
</protein>